<organism evidence="1">
    <name type="scientific">Wolbachia endosymbiont of Aleurodicus floccissimus</name>
    <dbReference type="NCBI Taxonomy" id="2152762"/>
    <lineage>
        <taxon>Bacteria</taxon>
        <taxon>Pseudomonadati</taxon>
        <taxon>Pseudomonadota</taxon>
        <taxon>Alphaproteobacteria</taxon>
        <taxon>Rickettsiales</taxon>
        <taxon>Anaplasmataceae</taxon>
        <taxon>Wolbachieae</taxon>
        <taxon>Wolbachia</taxon>
    </lineage>
</organism>
<evidence type="ECO:0000313" key="1">
    <source>
        <dbReference type="EMBL" id="SPP33985.1"/>
    </source>
</evidence>
<accession>A0A3B0J0M4</accession>
<dbReference type="AlphaFoldDB" id="A0A3B0J0M4"/>
<proteinExistence type="predicted"/>
<dbReference type="EMBL" id="OUNF01000176">
    <property type="protein sequence ID" value="SPP33985.1"/>
    <property type="molecule type" value="Genomic_DNA"/>
</dbReference>
<protein>
    <submittedName>
        <fullName evidence="1">Uncharacterized protein</fullName>
    </submittedName>
</protein>
<sequence>MRVSNQGEYNKFFQERGNIFHLSKVLIRSLSYKSIKYTDEVREYLNHILKQPSTSVDGAQAQSLAGKKKQL</sequence>
<reference evidence="1" key="1">
    <citation type="submission" date="2018-04" db="EMBL/GenBank/DDBJ databases">
        <authorList>
            <person name="Go L.Y."/>
            <person name="Mitchell J.A."/>
        </authorList>
    </citation>
    <scope>NUCLEOTIDE SEQUENCE</scope>
    <source>
        <strain evidence="1">WBAF</strain>
    </source>
</reference>
<gene>
    <name evidence="1" type="ORF">WBAF_0630</name>
</gene>
<name>A0A3B0J0M4_9RICK</name>